<dbReference type="Proteomes" id="UP001596267">
    <property type="component" value="Unassembled WGS sequence"/>
</dbReference>
<dbReference type="Gene3D" id="3.40.50.150">
    <property type="entry name" value="Vaccinia Virus protein VP39"/>
    <property type="match status" value="1"/>
</dbReference>
<evidence type="ECO:0000259" key="5">
    <source>
        <dbReference type="Pfam" id="PF12564"/>
    </source>
</evidence>
<dbReference type="EMBL" id="JBHSTQ010000011">
    <property type="protein sequence ID" value="MFC6387143.1"/>
    <property type="molecule type" value="Genomic_DNA"/>
</dbReference>
<dbReference type="InterPro" id="IPR002941">
    <property type="entry name" value="DNA_methylase_N4/N6"/>
</dbReference>
<dbReference type="Pfam" id="PF01555">
    <property type="entry name" value="N6_N4_Mtase"/>
    <property type="match status" value="1"/>
</dbReference>
<evidence type="ECO:0000313" key="6">
    <source>
        <dbReference type="EMBL" id="MFC6387143.1"/>
    </source>
</evidence>
<dbReference type="InterPro" id="IPR029063">
    <property type="entry name" value="SAM-dependent_MTases_sf"/>
</dbReference>
<dbReference type="Pfam" id="PF12564">
    <property type="entry name" value="TypeIII_RM_meth"/>
    <property type="match status" value="1"/>
</dbReference>
<gene>
    <name evidence="6" type="ORF">ACFP7A_11050</name>
</gene>
<dbReference type="SUPFAM" id="SSF53335">
    <property type="entry name" value="S-adenosyl-L-methionine-dependent methyltransferases"/>
    <property type="match status" value="1"/>
</dbReference>
<comment type="caution">
    <text evidence="6">The sequence shown here is derived from an EMBL/GenBank/DDBJ whole genome shotgun (WGS) entry which is preliminary data.</text>
</comment>
<dbReference type="InterPro" id="IPR022221">
    <property type="entry name" value="TypeIII_RM_meth"/>
</dbReference>
<dbReference type="InterPro" id="IPR001091">
    <property type="entry name" value="RM_Methyltransferase"/>
</dbReference>
<evidence type="ECO:0000313" key="7">
    <source>
        <dbReference type="Proteomes" id="UP001596267"/>
    </source>
</evidence>
<dbReference type="GO" id="GO:0008168">
    <property type="term" value="F:methyltransferase activity"/>
    <property type="evidence" value="ECO:0007669"/>
    <property type="project" value="UniProtKB-KW"/>
</dbReference>
<proteinExistence type="predicted"/>
<feature type="domain" description="DNA methylase N-4/N-6" evidence="4">
    <location>
        <begin position="197"/>
        <end position="523"/>
    </location>
</feature>
<evidence type="ECO:0000256" key="1">
    <source>
        <dbReference type="ARBA" id="ARBA00022603"/>
    </source>
</evidence>
<keyword evidence="3" id="KW-0680">Restriction system</keyword>
<organism evidence="6 7">
    <name type="scientific">Sporolactobacillus kofuensis</name>
    <dbReference type="NCBI Taxonomy" id="269672"/>
    <lineage>
        <taxon>Bacteria</taxon>
        <taxon>Bacillati</taxon>
        <taxon>Bacillota</taxon>
        <taxon>Bacilli</taxon>
        <taxon>Bacillales</taxon>
        <taxon>Sporolactobacillaceae</taxon>
        <taxon>Sporolactobacillus</taxon>
    </lineage>
</organism>
<keyword evidence="7" id="KW-1185">Reference proteome</keyword>
<protein>
    <submittedName>
        <fullName evidence="6">DNA methyltransferase</fullName>
    </submittedName>
</protein>
<sequence>MYKNLEEILSVLKTDERLLSQNGDLLLNKSNELALKNDPKFIKTLFNNKTTRDYFFIDIEDMVVFNPLKFSWFLENEATLPDSYTSFSQEIGLIDKKKNKILSYNDVVLSFPFKDCILEFDSTDPDKKREEIYFNEVLAKEEIDRLLDLKALGNAYKYGRNSKVKINQITEATDNLLIKGNNLIAMYSLLPRYKGQVKLIYWDILYNTDNDLVNYNDSFKHSSWLVMMKNRIQVAKGLLKDDGLIFIHCDKNEDAYLKVLMDEVFGRENYVNNIAVKSNSISGNKTRFKEKTILKNKDTILVYKGNGDIKINPQYTEKLKWDTHYNAYLDVVDEKNNIYNPRKLKDVLIEEGIIDSKTTVKEDIINNNPEFLQFCLENKDKIYRLVNSIPADKKKESLEKKYQVISYTDSNGETRYALNGSRISFLSSAVKNINGEEKLAQLLGDLWTDIDFQNTQNEGGKENSLPAGKKPEKLLKRIIEMATDEDDLVLDAYSGSGTTAAVALKLNRKFIAIEQLDKHYEISLNRLNLVVNGDESGIANNMREDSYFISCEILSNSQNFVEKIIATDNHEILNSLYEELYNSEFVSYRIDFNNLKNGRNDFEEFSIEDKKALLLSVIDKNTLYINASEIEDSSFNLREDDKLFTKSFYKGLGGENLWSTIY</sequence>
<feature type="domain" description="Type III restriction/modification enzyme methylation subunit" evidence="5">
    <location>
        <begin position="38"/>
        <end position="93"/>
    </location>
</feature>
<evidence type="ECO:0000259" key="4">
    <source>
        <dbReference type="Pfam" id="PF01555"/>
    </source>
</evidence>
<dbReference type="PRINTS" id="PR00508">
    <property type="entry name" value="S21N4MTFRASE"/>
</dbReference>
<evidence type="ECO:0000256" key="2">
    <source>
        <dbReference type="ARBA" id="ARBA00022679"/>
    </source>
</evidence>
<dbReference type="GO" id="GO:0032259">
    <property type="term" value="P:methylation"/>
    <property type="evidence" value="ECO:0007669"/>
    <property type="project" value="UniProtKB-KW"/>
</dbReference>
<name>A0ABW1WF05_9BACL</name>
<keyword evidence="2" id="KW-0808">Transferase</keyword>
<keyword evidence="1 6" id="KW-0489">Methyltransferase</keyword>
<dbReference type="RefSeq" id="WP_253076802.1">
    <property type="nucleotide sequence ID" value="NZ_JAMXWN010000011.1"/>
</dbReference>
<reference evidence="7" key="1">
    <citation type="journal article" date="2019" name="Int. J. Syst. Evol. Microbiol.">
        <title>The Global Catalogue of Microorganisms (GCM) 10K type strain sequencing project: providing services to taxonomists for standard genome sequencing and annotation.</title>
        <authorList>
            <consortium name="The Broad Institute Genomics Platform"/>
            <consortium name="The Broad Institute Genome Sequencing Center for Infectious Disease"/>
            <person name="Wu L."/>
            <person name="Ma J."/>
        </authorList>
    </citation>
    <scope>NUCLEOTIDE SEQUENCE [LARGE SCALE GENOMIC DNA]</scope>
    <source>
        <strain evidence="7">CCUG 42001</strain>
    </source>
</reference>
<accession>A0ABW1WF05</accession>
<evidence type="ECO:0000256" key="3">
    <source>
        <dbReference type="ARBA" id="ARBA00022747"/>
    </source>
</evidence>